<feature type="region of interest" description="Disordered" evidence="12">
    <location>
        <begin position="587"/>
        <end position="606"/>
    </location>
</feature>
<evidence type="ECO:0000256" key="6">
    <source>
        <dbReference type="ARBA" id="ARBA00023159"/>
    </source>
</evidence>
<name>A0A9R1RK69_TRITD</name>
<organism evidence="14 15">
    <name type="scientific">Triticum turgidum subsp. durum</name>
    <name type="common">Durum wheat</name>
    <name type="synonym">Triticum durum</name>
    <dbReference type="NCBI Taxonomy" id="4567"/>
    <lineage>
        <taxon>Eukaryota</taxon>
        <taxon>Viridiplantae</taxon>
        <taxon>Streptophyta</taxon>
        <taxon>Embryophyta</taxon>
        <taxon>Tracheophyta</taxon>
        <taxon>Spermatophyta</taxon>
        <taxon>Magnoliopsida</taxon>
        <taxon>Liliopsida</taxon>
        <taxon>Poales</taxon>
        <taxon>Poaceae</taxon>
        <taxon>BOP clade</taxon>
        <taxon>Pooideae</taxon>
        <taxon>Triticodae</taxon>
        <taxon>Triticeae</taxon>
        <taxon>Triticinae</taxon>
        <taxon>Triticum</taxon>
    </lineage>
</organism>
<feature type="compositionally biased region" description="Basic and acidic residues" evidence="12">
    <location>
        <begin position="206"/>
        <end position="224"/>
    </location>
</feature>
<dbReference type="PROSITE" id="PS00028">
    <property type="entry name" value="ZINC_FINGER_C2H2_1"/>
    <property type="match status" value="1"/>
</dbReference>
<evidence type="ECO:0000256" key="4">
    <source>
        <dbReference type="ARBA" id="ARBA00022833"/>
    </source>
</evidence>
<dbReference type="GO" id="GO:0005634">
    <property type="term" value="C:nucleus"/>
    <property type="evidence" value="ECO:0007669"/>
    <property type="project" value="TreeGrafter"/>
</dbReference>
<keyword evidence="15" id="KW-1185">Reference proteome</keyword>
<evidence type="ECO:0000313" key="15">
    <source>
        <dbReference type="Proteomes" id="UP000324705"/>
    </source>
</evidence>
<dbReference type="Pfam" id="PF22995">
    <property type="entry name" value="C2CH-3rd_BIRD-IDD"/>
    <property type="match status" value="1"/>
</dbReference>
<dbReference type="InterPro" id="IPR036236">
    <property type="entry name" value="Znf_C2H2_sf"/>
</dbReference>
<dbReference type="FunFam" id="3.30.160.60:FF:000131">
    <property type="entry name" value="protein indeterminate-domain 5, chloroplastic-like"/>
    <property type="match status" value="1"/>
</dbReference>
<keyword evidence="6" id="KW-0010">Activator</keyword>
<dbReference type="SUPFAM" id="SSF57667">
    <property type="entry name" value="beta-beta-alpha zinc fingers"/>
    <property type="match status" value="1"/>
</dbReference>
<dbReference type="PROSITE" id="PS50157">
    <property type="entry name" value="ZINC_FINGER_C2H2_2"/>
    <property type="match status" value="2"/>
</dbReference>
<keyword evidence="2" id="KW-0677">Repeat</keyword>
<feature type="region of interest" description="Disordered" evidence="12">
    <location>
        <begin position="464"/>
        <end position="504"/>
    </location>
</feature>
<dbReference type="AlphaFoldDB" id="A0A9R1RK69"/>
<feature type="domain" description="C2H2-type" evidence="13">
    <location>
        <begin position="128"/>
        <end position="156"/>
    </location>
</feature>
<dbReference type="Pfam" id="PF22996">
    <property type="entry name" value="C2H2-2nd_BIRD-IDD"/>
    <property type="match status" value="1"/>
</dbReference>
<evidence type="ECO:0000256" key="1">
    <source>
        <dbReference type="ARBA" id="ARBA00022723"/>
    </source>
</evidence>
<feature type="region of interest" description="Disordered" evidence="12">
    <location>
        <begin position="187"/>
        <end position="283"/>
    </location>
</feature>
<evidence type="ECO:0000256" key="7">
    <source>
        <dbReference type="ARBA" id="ARBA00023163"/>
    </source>
</evidence>
<feature type="region of interest" description="Disordered" evidence="12">
    <location>
        <begin position="1"/>
        <end position="33"/>
    </location>
</feature>
<evidence type="ECO:0000256" key="8">
    <source>
        <dbReference type="ARBA" id="ARBA00059785"/>
    </source>
</evidence>
<feature type="region of interest" description="Disordered" evidence="12">
    <location>
        <begin position="536"/>
        <end position="576"/>
    </location>
</feature>
<dbReference type="GO" id="GO:0003700">
    <property type="term" value="F:DNA-binding transcription factor activity"/>
    <property type="evidence" value="ECO:0007669"/>
    <property type="project" value="TreeGrafter"/>
</dbReference>
<dbReference type="FunFam" id="3.30.160.60:FF:000554">
    <property type="entry name" value="protein indeterminate-domain 12-like"/>
    <property type="match status" value="1"/>
</dbReference>
<keyword evidence="4" id="KW-0862">Zinc</keyword>
<evidence type="ECO:0000313" key="14">
    <source>
        <dbReference type="EMBL" id="VAH44405.1"/>
    </source>
</evidence>
<keyword evidence="5" id="KW-0805">Transcription regulation</keyword>
<feature type="compositionally biased region" description="Polar residues" evidence="12">
    <location>
        <begin position="482"/>
        <end position="504"/>
    </location>
</feature>
<proteinExistence type="predicted"/>
<dbReference type="InterPro" id="IPR055187">
    <property type="entry name" value="C2CH-3rd_BIRD-IDD"/>
</dbReference>
<dbReference type="GO" id="GO:0008270">
    <property type="term" value="F:zinc ion binding"/>
    <property type="evidence" value="ECO:0007669"/>
    <property type="project" value="UniProtKB-KW"/>
</dbReference>
<keyword evidence="3 11" id="KW-0863">Zinc-finger</keyword>
<comment type="function">
    <text evidence="8">Transcription activator that acts as a flowering master switch in both long and short days, independently of the circadian clock. Promotes flowering upstream of HD1 by up-regulating FTL1, FTL4, FTL5, FTL6, EHD1, HD3A and RFT1. Seems to repress FTL11 expression. May recognize the consensus motif 5'-TTTGTCGTAAT-3' in target gene promoters.</text>
</comment>
<gene>
    <name evidence="14" type="ORF">TRITD_2Bv1G077580</name>
</gene>
<feature type="region of interest" description="Disordered" evidence="12">
    <location>
        <begin position="781"/>
        <end position="805"/>
    </location>
</feature>
<evidence type="ECO:0000256" key="10">
    <source>
        <dbReference type="ARBA" id="ARBA00083437"/>
    </source>
</evidence>
<accession>A0A9R1RK69</accession>
<reference evidence="14 15" key="1">
    <citation type="submission" date="2017-09" db="EMBL/GenBank/DDBJ databases">
        <authorList>
            <consortium name="International Durum Wheat Genome Sequencing Consortium (IDWGSC)"/>
            <person name="Milanesi L."/>
        </authorList>
    </citation>
    <scope>NUCLEOTIDE SEQUENCE [LARGE SCALE GENOMIC DNA]</scope>
    <source>
        <strain evidence="15">cv. Svevo</strain>
    </source>
</reference>
<feature type="compositionally biased region" description="Pro residues" evidence="12">
    <location>
        <begin position="263"/>
        <end position="273"/>
    </location>
</feature>
<dbReference type="PANTHER" id="PTHR10593:SF29">
    <property type="entry name" value="OS07G0581366 PROTEIN"/>
    <property type="match status" value="1"/>
</dbReference>
<dbReference type="Proteomes" id="UP000324705">
    <property type="component" value="Chromosome 2B"/>
</dbReference>
<evidence type="ECO:0000256" key="2">
    <source>
        <dbReference type="ARBA" id="ARBA00022737"/>
    </source>
</evidence>
<dbReference type="EMBL" id="LT934114">
    <property type="protein sequence ID" value="VAH44405.1"/>
    <property type="molecule type" value="Genomic_DNA"/>
</dbReference>
<evidence type="ECO:0000259" key="13">
    <source>
        <dbReference type="PROSITE" id="PS50157"/>
    </source>
</evidence>
<evidence type="ECO:0000256" key="11">
    <source>
        <dbReference type="PROSITE-ProRule" id="PRU00042"/>
    </source>
</evidence>
<feature type="domain" description="C2H2-type" evidence="13">
    <location>
        <begin position="50"/>
        <end position="72"/>
    </location>
</feature>
<dbReference type="Gene3D" id="3.30.160.60">
    <property type="entry name" value="Classic Zinc Finger"/>
    <property type="match status" value="2"/>
</dbReference>
<evidence type="ECO:0000256" key="3">
    <source>
        <dbReference type="ARBA" id="ARBA00022771"/>
    </source>
</evidence>
<dbReference type="InterPro" id="IPR013087">
    <property type="entry name" value="Znf_C2H2_type"/>
</dbReference>
<dbReference type="InterPro" id="IPR031140">
    <property type="entry name" value="IDD1-16"/>
</dbReference>
<keyword evidence="7" id="KW-0804">Transcription</keyword>
<evidence type="ECO:0000256" key="5">
    <source>
        <dbReference type="ARBA" id="ARBA00023015"/>
    </source>
</evidence>
<dbReference type="InterPro" id="IPR055186">
    <property type="entry name" value="C2H2-2nd_BIRD-IDD"/>
</dbReference>
<feature type="region of interest" description="Disordered" evidence="12">
    <location>
        <begin position="318"/>
        <end position="358"/>
    </location>
</feature>
<sequence>MPPNPTEPEQPEAAATPAPPKKKRNLPGTPDPDAEVIALSPGTLMATNRFVCEVCGKGFQRDQNLQLHRRGHNLPWRLRQRGPGAAPPRRRVYVCPEPGCVHHSPARALGDLTGIKKHFCRKHGEKRWACPRCGKRYAVQADLKAHAKTCGTREYRCDCGTLFTRRDSFVTHRAFCGALVEETGRVLAVPAPPSPRPPDLEEVEENVDKDKEKEEENVDKHKEKEDEEDKGGEDENETSAVAEVDEPQNVEAAMEEPQQQRIPPSPSPTPTSPTPQEQQPMVAVVPNLDEPVVVVEPIVDIKQEEEDKRDEDVCFQEADKYDGAELEDSNLPDNDTPMPPCFLPSPSDAIGTDGSSTSCGTVSSASNSIAPATTTSTFAGLFASATTSTTPQSRSLRDLIGVDPTFLCLAIGTPSSLFPQTDASNPGTFAPPPAPHISATALLQKAAEAGASQAGTSFLKEFGLASSSSSTPSRPPQGRFIESSSMQSQQPQGRFIESSSMQSRLPQDRFIDSSSTQSQLPKDRFIDSISTQSRLPHDRFIESSSTQSRLPQDRFIESSSTQSRLPQDRFVESSSTQSRLLQDRFIESSSTQSRLPQDRFIESSSTQFRFPQDRYINNSMPSKLSQGRFMDTSLPSQQLLPQGRFFDNSPASNLSQGRYIDGLPQSRLPQGRYMDNSPPAKLPPQGGRFVDSNQQQWHQRSNNHNQLMDMEPGPMVSGSLGLGLAYEGSNPRLPDLMMGQSPLLGPKPATLDFLGLGIGGTMGGSTASGGLPALMVGGELDMGSAAQPPSPWEEAQRKTNGRTIL</sequence>
<dbReference type="PANTHER" id="PTHR10593">
    <property type="entry name" value="SERINE/THREONINE-PROTEIN KINASE RIO"/>
    <property type="match status" value="1"/>
</dbReference>
<dbReference type="SMART" id="SM00355">
    <property type="entry name" value="ZnF_C2H2"/>
    <property type="match status" value="3"/>
</dbReference>
<feature type="compositionally biased region" description="Low complexity" evidence="12">
    <location>
        <begin position="274"/>
        <end position="283"/>
    </location>
</feature>
<dbReference type="InterPro" id="IPR055185">
    <property type="entry name" value="C2CH-4th_BIRD-IDD"/>
</dbReference>
<dbReference type="Pfam" id="PF22992">
    <property type="entry name" value="C2CH-4th_BIRD-IDD"/>
    <property type="match status" value="1"/>
</dbReference>
<dbReference type="Gramene" id="TRITD2Bv1G077580.6">
    <property type="protein sequence ID" value="TRITD2Bv1G077580.6"/>
    <property type="gene ID" value="TRITD2Bv1G077580"/>
</dbReference>
<protein>
    <recommendedName>
        <fullName evidence="9">Protein EARLY HEADING DATE 2</fullName>
    </recommendedName>
    <alternativeName>
        <fullName evidence="10">Protein RICE INDETERMINATE 1</fullName>
    </alternativeName>
</protein>
<evidence type="ECO:0000256" key="9">
    <source>
        <dbReference type="ARBA" id="ARBA00072973"/>
    </source>
</evidence>
<evidence type="ECO:0000256" key="12">
    <source>
        <dbReference type="SAM" id="MobiDB-lite"/>
    </source>
</evidence>
<keyword evidence="1" id="KW-0479">Metal-binding</keyword>
<feature type="compositionally biased region" description="Acidic residues" evidence="12">
    <location>
        <begin position="225"/>
        <end position="248"/>
    </location>
</feature>
<dbReference type="Pfam" id="PF00096">
    <property type="entry name" value="zf-C2H2"/>
    <property type="match status" value="1"/>
</dbReference>